<organism evidence="4 5">
    <name type="scientific">Planococcus wigleyi</name>
    <dbReference type="NCBI Taxonomy" id="2762216"/>
    <lineage>
        <taxon>Bacteria</taxon>
        <taxon>Bacillati</taxon>
        <taxon>Bacillota</taxon>
        <taxon>Bacilli</taxon>
        <taxon>Bacillales</taxon>
        <taxon>Caryophanaceae</taxon>
        <taxon>Planococcus</taxon>
    </lineage>
</organism>
<name>A0ABR8WH86_9BACL</name>
<feature type="domain" description="4-vinyl reductase 4VR" evidence="3">
    <location>
        <begin position="120"/>
        <end position="182"/>
    </location>
</feature>
<evidence type="ECO:0000313" key="4">
    <source>
        <dbReference type="EMBL" id="MBD8016056.1"/>
    </source>
</evidence>
<sequence length="614" mass="70302">MGQELTSNREPLRTMGSEQSQRLQKRDSVALPLSAFSAWQKQLVKMLGIATVKKNFFQFGWSQGVEVAQTVSRREDLDLISQMLQGAELHEALGQANVFIDVKKVEIVGNEVVSVLFKGRWTDSFEADQYIKEDTTAVKPTCYMLCGFASGYISTLVDKDVFFKEHACQASGDAACHWEGKLLEHWDPKEYEHLMGADIEEEILPYTRLEEERNRLQMVIDIHNELTDELIRSNSLENLLSILKKYISHPIIIENQKGQITEYENITLEEATVLQVPFHRRLKEWPIHKTDLFQFEDTSRLTAPIYIQNQIAGYCSFIYGPGVQPKEEIDRMILGRLTSISTLVHLNNRNIMEANARTKGILFEKMLTDGFESKEQIIRELNLLNIDVSGDYHIAYLALGYNEFNKEDNLSIFTNIYEEVVQFFQERSYEVLQVQRANGILCFIPESADHALMENGPTLFYERIKRAYPKIQCHVGVSSTSNDLSCVTDQMQEAMTAARFTTTCQPTMNFKELGILGILVHSQEEKAIRKIAELQLGELYGTSEQQLDYMQTLYEFLMNGGNLEITSAKLQLSVSGLRYRINRIGEIIEVDLRDSEKQFDLLLALKALKVIGEF</sequence>
<dbReference type="InterPro" id="IPR004096">
    <property type="entry name" value="V4R"/>
</dbReference>
<dbReference type="Gene3D" id="1.10.10.2840">
    <property type="entry name" value="PucR C-terminal helix-turn-helix domain"/>
    <property type="match status" value="1"/>
</dbReference>
<reference evidence="4 5" key="1">
    <citation type="submission" date="2020-08" db="EMBL/GenBank/DDBJ databases">
        <title>A Genomic Blueprint of the Chicken Gut Microbiome.</title>
        <authorList>
            <person name="Gilroy R."/>
            <person name="Ravi A."/>
            <person name="Getino M."/>
            <person name="Pursley I."/>
            <person name="Horton D.L."/>
            <person name="Alikhan N.-F."/>
            <person name="Baker D."/>
            <person name="Gharbi K."/>
            <person name="Hall N."/>
            <person name="Watson M."/>
            <person name="Adriaenssens E.M."/>
            <person name="Foster-Nyarko E."/>
            <person name="Jarju S."/>
            <person name="Secka A."/>
            <person name="Antonio M."/>
            <person name="Oren A."/>
            <person name="Chaudhuri R."/>
            <person name="La Ragione R.M."/>
            <person name="Hildebrand F."/>
            <person name="Pallen M.J."/>
        </authorList>
    </citation>
    <scope>NUCLEOTIDE SEQUENCE [LARGE SCALE GENOMIC DNA]</scope>
    <source>
        <strain evidence="4 5">Sa1BUA13</strain>
    </source>
</reference>
<dbReference type="EMBL" id="JACSPU010000005">
    <property type="protein sequence ID" value="MBD8016056.1"/>
    <property type="molecule type" value="Genomic_DNA"/>
</dbReference>
<evidence type="ECO:0000256" key="2">
    <source>
        <dbReference type="SAM" id="MobiDB-lite"/>
    </source>
</evidence>
<proteinExistence type="inferred from homology"/>
<comment type="similarity">
    <text evidence="1">Belongs to the CdaR family.</text>
</comment>
<dbReference type="PANTHER" id="PTHR33744:SF1">
    <property type="entry name" value="DNA-BINDING TRANSCRIPTIONAL ACTIVATOR ADER"/>
    <property type="match status" value="1"/>
</dbReference>
<dbReference type="Gene3D" id="3.30.1380.20">
    <property type="entry name" value="Trafficking protein particle complex subunit 3"/>
    <property type="match status" value="1"/>
</dbReference>
<protein>
    <submittedName>
        <fullName evidence="4">Helix-turn-helix domain-containing protein</fullName>
    </submittedName>
</protein>
<dbReference type="SMART" id="SM00989">
    <property type="entry name" value="V4R"/>
    <property type="match status" value="1"/>
</dbReference>
<dbReference type="Proteomes" id="UP000658980">
    <property type="component" value="Unassembled WGS sequence"/>
</dbReference>
<dbReference type="Pfam" id="PF17853">
    <property type="entry name" value="GGDEF_2"/>
    <property type="match status" value="1"/>
</dbReference>
<dbReference type="InterPro" id="IPR024096">
    <property type="entry name" value="NO_sig/Golgi_transp_ligand-bd"/>
</dbReference>
<gene>
    <name evidence="4" type="ORF">H9630_14595</name>
</gene>
<dbReference type="PANTHER" id="PTHR33744">
    <property type="entry name" value="CARBOHYDRATE DIACID REGULATOR"/>
    <property type="match status" value="1"/>
</dbReference>
<evidence type="ECO:0000313" key="5">
    <source>
        <dbReference type="Proteomes" id="UP000658980"/>
    </source>
</evidence>
<dbReference type="InterPro" id="IPR042070">
    <property type="entry name" value="PucR_C-HTH_sf"/>
</dbReference>
<feature type="region of interest" description="Disordered" evidence="2">
    <location>
        <begin position="1"/>
        <end position="23"/>
    </location>
</feature>
<dbReference type="Pfam" id="PF06505">
    <property type="entry name" value="XylR_N"/>
    <property type="match status" value="1"/>
</dbReference>
<accession>A0ABR8WH86</accession>
<dbReference type="InterPro" id="IPR051448">
    <property type="entry name" value="CdaR-like_regulators"/>
</dbReference>
<keyword evidence="5" id="KW-1185">Reference proteome</keyword>
<dbReference type="InterPro" id="IPR010523">
    <property type="entry name" value="XylR_N"/>
</dbReference>
<dbReference type="InterPro" id="IPR041522">
    <property type="entry name" value="CdaR_GGDEF"/>
</dbReference>
<comment type="caution">
    <text evidence="4">The sequence shown here is derived from an EMBL/GenBank/DDBJ whole genome shotgun (WGS) entry which is preliminary data.</text>
</comment>
<dbReference type="RefSeq" id="WP_191716223.1">
    <property type="nucleotide sequence ID" value="NZ_JACSPU010000005.1"/>
</dbReference>
<dbReference type="SUPFAM" id="SSF111126">
    <property type="entry name" value="Ligand-binding domain in the NO signalling and Golgi transport"/>
    <property type="match status" value="1"/>
</dbReference>
<evidence type="ECO:0000256" key="1">
    <source>
        <dbReference type="ARBA" id="ARBA00006754"/>
    </source>
</evidence>
<evidence type="ECO:0000259" key="3">
    <source>
        <dbReference type="SMART" id="SM00989"/>
    </source>
</evidence>
<dbReference type="Pfam" id="PF13556">
    <property type="entry name" value="HTH_30"/>
    <property type="match status" value="1"/>
</dbReference>
<dbReference type="InterPro" id="IPR025736">
    <property type="entry name" value="PucR_C-HTH_dom"/>
</dbReference>